<protein>
    <submittedName>
        <fullName evidence="6">MBL fold metallo-hydrolase</fullName>
    </submittedName>
</protein>
<dbReference type="Proteomes" id="UP000298381">
    <property type="component" value="Unassembled WGS sequence"/>
</dbReference>
<dbReference type="PANTHER" id="PTHR46233:SF3">
    <property type="entry name" value="HYDROXYACYLGLUTATHIONE HYDROLASE GLOC"/>
    <property type="match status" value="1"/>
</dbReference>
<keyword evidence="7" id="KW-1185">Reference proteome</keyword>
<dbReference type="CDD" id="cd06262">
    <property type="entry name" value="metallo-hydrolase-like_MBL-fold"/>
    <property type="match status" value="1"/>
</dbReference>
<dbReference type="SMART" id="SM00849">
    <property type="entry name" value="Lactamase_B"/>
    <property type="match status" value="1"/>
</dbReference>
<dbReference type="InterPro" id="IPR036866">
    <property type="entry name" value="RibonucZ/Hydroxyglut_hydro"/>
</dbReference>
<evidence type="ECO:0000313" key="7">
    <source>
        <dbReference type="Proteomes" id="UP000298381"/>
    </source>
</evidence>
<keyword evidence="2" id="KW-0479">Metal-binding</keyword>
<accession>A0A4Z0D4X4</accession>
<dbReference type="InterPro" id="IPR051453">
    <property type="entry name" value="MBL_Glyoxalase_II"/>
</dbReference>
<dbReference type="EMBL" id="SRIB01000011">
    <property type="protein sequence ID" value="TFZ39544.1"/>
    <property type="molecule type" value="Genomic_DNA"/>
</dbReference>
<keyword evidence="4" id="KW-0862">Zinc</keyword>
<comment type="caution">
    <text evidence="6">The sequence shown here is derived from an EMBL/GenBank/DDBJ whole genome shotgun (WGS) entry which is preliminary data.</text>
</comment>
<dbReference type="Gene3D" id="3.60.15.10">
    <property type="entry name" value="Ribonuclease Z/Hydroxyacylglutathione hydrolase-like"/>
    <property type="match status" value="1"/>
</dbReference>
<proteinExistence type="predicted"/>
<evidence type="ECO:0000256" key="3">
    <source>
        <dbReference type="ARBA" id="ARBA00022801"/>
    </source>
</evidence>
<dbReference type="InterPro" id="IPR001279">
    <property type="entry name" value="Metallo-B-lactamas"/>
</dbReference>
<evidence type="ECO:0000259" key="5">
    <source>
        <dbReference type="SMART" id="SM00849"/>
    </source>
</evidence>
<dbReference type="PANTHER" id="PTHR46233">
    <property type="entry name" value="HYDROXYACYLGLUTATHIONE HYDROLASE GLOC"/>
    <property type="match status" value="1"/>
</dbReference>
<dbReference type="SUPFAM" id="SSF56281">
    <property type="entry name" value="Metallo-hydrolase/oxidoreductase"/>
    <property type="match status" value="1"/>
</dbReference>
<name>A0A4Z0D4X4_9FIRM</name>
<gene>
    <name evidence="6" type="ORF">E4100_07920</name>
</gene>
<evidence type="ECO:0000256" key="1">
    <source>
        <dbReference type="ARBA" id="ARBA00001947"/>
    </source>
</evidence>
<dbReference type="OrthoDB" id="9802248at2"/>
<sequence>MDVIALQTGIYGVNTYIVYDDNSKECLIVDPSGDSDIIISKINTMKLLPKYIVLTHAHGDHIGVVKELKEKLNITVLVHKDDYEMLMDPALNLSKSMSYGPISIKADEVLKDNDCLFLGDEYLRVIHTPGHTRGGICLFFDNCLISGDTLFKGSIGRTDLYGGSFNDIIDSLINKISILPDDTVVLPGHGPSTTIKEEKLTNPYIKKYLIK</sequence>
<dbReference type="AlphaFoldDB" id="A0A4Z0D4X4"/>
<keyword evidence="3 6" id="KW-0378">Hydrolase</keyword>
<reference evidence="6 7" key="1">
    <citation type="submission" date="2019-03" db="EMBL/GenBank/DDBJ databases">
        <title>Draft genome sequence data and analysis of a Fermenting Bacterium, Soehngenia longevitae strain 1933PT, isolated from petroleum reservoir in Azerbaijan.</title>
        <authorList>
            <person name="Grouzdev D.S."/>
            <person name="Bidzhieva S.K."/>
            <person name="Sokolova D.S."/>
            <person name="Tourova T.P."/>
            <person name="Poltaraus A.B."/>
            <person name="Nazina T.N."/>
        </authorList>
    </citation>
    <scope>NUCLEOTIDE SEQUENCE [LARGE SCALE GENOMIC DNA]</scope>
    <source>
        <strain evidence="6 7">1933P</strain>
    </source>
</reference>
<dbReference type="GO" id="GO:0046872">
    <property type="term" value="F:metal ion binding"/>
    <property type="evidence" value="ECO:0007669"/>
    <property type="project" value="UniProtKB-KW"/>
</dbReference>
<evidence type="ECO:0000256" key="2">
    <source>
        <dbReference type="ARBA" id="ARBA00022723"/>
    </source>
</evidence>
<evidence type="ECO:0000313" key="6">
    <source>
        <dbReference type="EMBL" id="TFZ39544.1"/>
    </source>
</evidence>
<dbReference type="GO" id="GO:0016787">
    <property type="term" value="F:hydrolase activity"/>
    <property type="evidence" value="ECO:0007669"/>
    <property type="project" value="UniProtKB-KW"/>
</dbReference>
<organism evidence="6 7">
    <name type="scientific">Soehngenia longivitae</name>
    <dbReference type="NCBI Taxonomy" id="2562294"/>
    <lineage>
        <taxon>Bacteria</taxon>
        <taxon>Bacillati</taxon>
        <taxon>Bacillota</taxon>
        <taxon>Tissierellia</taxon>
        <taxon>Tissierellales</taxon>
        <taxon>Tissierellaceae</taxon>
        <taxon>Soehngenia</taxon>
    </lineage>
</organism>
<evidence type="ECO:0000256" key="4">
    <source>
        <dbReference type="ARBA" id="ARBA00022833"/>
    </source>
</evidence>
<comment type="cofactor">
    <cofactor evidence="1">
        <name>Zn(2+)</name>
        <dbReference type="ChEBI" id="CHEBI:29105"/>
    </cofactor>
</comment>
<feature type="domain" description="Metallo-beta-lactamase" evidence="5">
    <location>
        <begin position="12"/>
        <end position="189"/>
    </location>
</feature>
<dbReference type="RefSeq" id="WP_135271508.1">
    <property type="nucleotide sequence ID" value="NZ_SRIB01000011.1"/>
</dbReference>
<dbReference type="Pfam" id="PF00753">
    <property type="entry name" value="Lactamase_B"/>
    <property type="match status" value="1"/>
</dbReference>